<evidence type="ECO:0000256" key="4">
    <source>
        <dbReference type="ARBA" id="ARBA00007210"/>
    </source>
</evidence>
<accession>A0AAW1CW36</accession>
<dbReference type="PROSITE" id="PS50003">
    <property type="entry name" value="PH_DOMAIN"/>
    <property type="match status" value="1"/>
</dbReference>
<evidence type="ECO:0000256" key="6">
    <source>
        <dbReference type="ARBA" id="ARBA00022448"/>
    </source>
</evidence>
<dbReference type="InterPro" id="IPR042560">
    <property type="entry name" value="Exo84_C_2"/>
</dbReference>
<protein>
    <recommendedName>
        <fullName evidence="5">Exocyst complex component 8</fullName>
    </recommendedName>
</protein>
<dbReference type="GO" id="GO:0030426">
    <property type="term" value="C:growth cone"/>
    <property type="evidence" value="ECO:0007669"/>
    <property type="project" value="UniProtKB-SubCell"/>
</dbReference>
<dbReference type="Pfam" id="PF16528">
    <property type="entry name" value="Exo84_C"/>
    <property type="match status" value="1"/>
</dbReference>
<name>A0AAW1CW36_9HEMI</name>
<dbReference type="CDD" id="cd01226">
    <property type="entry name" value="PH_RalBD_exo84"/>
    <property type="match status" value="1"/>
</dbReference>
<dbReference type="Proteomes" id="UP001461498">
    <property type="component" value="Unassembled WGS sequence"/>
</dbReference>
<reference evidence="11 12" key="1">
    <citation type="submission" date="2022-12" db="EMBL/GenBank/DDBJ databases">
        <title>Chromosome-level genome assembly of true bugs.</title>
        <authorList>
            <person name="Ma L."/>
            <person name="Li H."/>
        </authorList>
    </citation>
    <scope>NUCLEOTIDE SEQUENCE [LARGE SCALE GENOMIC DNA]</scope>
    <source>
        <strain evidence="11">Lab_2022b</strain>
    </source>
</reference>
<dbReference type="InterPro" id="IPR042561">
    <property type="entry name" value="Exo84_C_1"/>
</dbReference>
<dbReference type="InterPro" id="IPR033961">
    <property type="entry name" value="Exo84"/>
</dbReference>
<gene>
    <name evidence="11" type="ORF">O3M35_001739</name>
</gene>
<dbReference type="PANTHER" id="PTHR21426">
    <property type="entry name" value="EXOCYST COMPLEX COMPONENT 8"/>
    <property type="match status" value="1"/>
</dbReference>
<evidence type="ECO:0000313" key="11">
    <source>
        <dbReference type="EMBL" id="KAK9500484.1"/>
    </source>
</evidence>
<evidence type="ECO:0000256" key="9">
    <source>
        <dbReference type="SAM" id="MobiDB-lite"/>
    </source>
</evidence>
<dbReference type="GO" id="GO:0006893">
    <property type="term" value="P:Golgi to plasma membrane transport"/>
    <property type="evidence" value="ECO:0007669"/>
    <property type="project" value="TreeGrafter"/>
</dbReference>
<comment type="function">
    <text evidence="1">Component of the exocyst complex involved in the docking of exocytic vesicles with fusion sites on the plasma membrane.</text>
</comment>
<dbReference type="Gene3D" id="2.30.29.30">
    <property type="entry name" value="Pleckstrin-homology domain (PH domain)/Phosphotyrosine-binding domain (PTB)"/>
    <property type="match status" value="1"/>
</dbReference>
<keyword evidence="6" id="KW-0813">Transport</keyword>
<keyword evidence="12" id="KW-1185">Reference proteome</keyword>
<comment type="subcellular location">
    <subcellularLocation>
        <location evidence="3">Cell projection</location>
        <location evidence="3">Growth cone</location>
    </subcellularLocation>
    <subcellularLocation>
        <location evidence="2">Cytoplasm</location>
        <location evidence="2">Perinuclear region</location>
    </subcellularLocation>
</comment>
<feature type="domain" description="PH" evidence="10">
    <location>
        <begin position="140"/>
        <end position="242"/>
    </location>
</feature>
<dbReference type="GO" id="GO:0006887">
    <property type="term" value="P:exocytosis"/>
    <property type="evidence" value="ECO:0007669"/>
    <property type="project" value="UniProtKB-KW"/>
</dbReference>
<evidence type="ECO:0000256" key="7">
    <source>
        <dbReference type="ARBA" id="ARBA00022483"/>
    </source>
</evidence>
<evidence type="ECO:0000313" key="12">
    <source>
        <dbReference type="Proteomes" id="UP001461498"/>
    </source>
</evidence>
<dbReference type="GO" id="GO:0000145">
    <property type="term" value="C:exocyst"/>
    <property type="evidence" value="ECO:0007669"/>
    <property type="project" value="InterPro"/>
</dbReference>
<dbReference type="AlphaFoldDB" id="A0AAW1CW36"/>
<evidence type="ECO:0000256" key="8">
    <source>
        <dbReference type="ARBA" id="ARBA00022927"/>
    </source>
</evidence>
<dbReference type="InterPro" id="IPR001849">
    <property type="entry name" value="PH_domain"/>
</dbReference>
<feature type="region of interest" description="Disordered" evidence="9">
    <location>
        <begin position="245"/>
        <end position="278"/>
    </location>
</feature>
<proteinExistence type="inferred from homology"/>
<dbReference type="SUPFAM" id="SSF50729">
    <property type="entry name" value="PH domain-like"/>
    <property type="match status" value="1"/>
</dbReference>
<organism evidence="11 12">
    <name type="scientific">Rhynocoris fuscipes</name>
    <dbReference type="NCBI Taxonomy" id="488301"/>
    <lineage>
        <taxon>Eukaryota</taxon>
        <taxon>Metazoa</taxon>
        <taxon>Ecdysozoa</taxon>
        <taxon>Arthropoda</taxon>
        <taxon>Hexapoda</taxon>
        <taxon>Insecta</taxon>
        <taxon>Pterygota</taxon>
        <taxon>Neoptera</taxon>
        <taxon>Paraneoptera</taxon>
        <taxon>Hemiptera</taxon>
        <taxon>Heteroptera</taxon>
        <taxon>Panheteroptera</taxon>
        <taxon>Cimicomorpha</taxon>
        <taxon>Reduviidae</taxon>
        <taxon>Harpactorinae</taxon>
        <taxon>Harpactorini</taxon>
        <taxon>Rhynocoris</taxon>
    </lineage>
</organism>
<dbReference type="GO" id="GO:0015031">
    <property type="term" value="P:protein transport"/>
    <property type="evidence" value="ECO:0007669"/>
    <property type="project" value="UniProtKB-KW"/>
</dbReference>
<dbReference type="GO" id="GO:0048471">
    <property type="term" value="C:perinuclear region of cytoplasm"/>
    <property type="evidence" value="ECO:0007669"/>
    <property type="project" value="UniProtKB-SubCell"/>
</dbReference>
<dbReference type="EMBL" id="JAPXFL010000010">
    <property type="protein sequence ID" value="KAK9500484.1"/>
    <property type="molecule type" value="Genomic_DNA"/>
</dbReference>
<dbReference type="InterPro" id="IPR016159">
    <property type="entry name" value="Cullin_repeat-like_dom_sf"/>
</dbReference>
<evidence type="ECO:0000256" key="5">
    <source>
        <dbReference type="ARBA" id="ARBA00017509"/>
    </source>
</evidence>
<dbReference type="Gene3D" id="1.20.58.1210">
    <property type="entry name" value="Exo84p, N-terminal helical domain"/>
    <property type="match status" value="1"/>
</dbReference>
<evidence type="ECO:0000256" key="2">
    <source>
        <dbReference type="ARBA" id="ARBA00004556"/>
    </source>
</evidence>
<dbReference type="InterPro" id="IPR032403">
    <property type="entry name" value="Exo84_C"/>
</dbReference>
<keyword evidence="8" id="KW-0653">Protein transport</keyword>
<comment type="caution">
    <text evidence="11">The sequence shown here is derived from an EMBL/GenBank/DDBJ whole genome shotgun (WGS) entry which is preliminary data.</text>
</comment>
<evidence type="ECO:0000256" key="3">
    <source>
        <dbReference type="ARBA" id="ARBA00004624"/>
    </source>
</evidence>
<dbReference type="PANTHER" id="PTHR21426:SF12">
    <property type="entry name" value="EXOCYST COMPLEX COMPONENT 8"/>
    <property type="match status" value="1"/>
</dbReference>
<dbReference type="SMART" id="SM00233">
    <property type="entry name" value="PH"/>
    <property type="match status" value="1"/>
</dbReference>
<comment type="similarity">
    <text evidence="4">Belongs to the EXO84 family.</text>
</comment>
<evidence type="ECO:0000259" key="10">
    <source>
        <dbReference type="PROSITE" id="PS50003"/>
    </source>
</evidence>
<sequence>MKEEKLNELMKKFSAVDFNSEKYVKEVSQVCVGGMELQKHKAKIQALAEEMSQVLKKNVYKNYMQFIETAREISQLEGEMYQLSHLLSEQRALLGSMGSSPPPLEVAEERGSEEKRLATLSAIAERVQSCISLHDAPGRDLLHEGDLVELDPLENSALHRCHAFLFTDILMITTWISDRRGPAKFKYECDYELGTLAVVNVRDLGNVKYAFKLLVFPDTRLFQCANHQSKEEWLRKLDEAKKARLSAEQGKKSKQDNQSDQKNVPMSPIRTDSIDSGSNPFGYFEDSDVNEFQIPEWLSDAADDIDVCIVERHFEDAYSLIQRAQEFIEKAQQPEILADIKSKIEARTNSLIQVLLNELTVSTDKSLQGGLRATRRSIRLLNQLGKSGQACELYLNVCSNVLKAQGKRVKREGSTVAYVKRLSEVFFSNLASITSEFQYRAFPNSPSCISAFVVWMSMEVSHFMSHFIKQVFMPQTSLNALAESVDILRKQSLQMRELGMDVSYQLNGHLLTPVNKALLETKDKLFDAVKLRCSEDTWRPSYQNRAALVKLEQEMSSMGLPSVHQYVTDGGWLELTSNTLSFVKLYYSLLEDSLTLAWSDLEHTIGKILFDVFDIHLKHVVTSLSNNKLVSQKPLVQKNAKFLVDVFLGMCKTRYSKKMGHQSLSLQRLSNMYSALARDSSTKISITGYI</sequence>
<dbReference type="InterPro" id="IPR011993">
    <property type="entry name" value="PH-like_dom_sf"/>
</dbReference>
<dbReference type="Gene3D" id="1.20.58.1220">
    <property type="entry name" value="Exo84p, C-terminal helical domain"/>
    <property type="match status" value="1"/>
</dbReference>
<feature type="compositionally biased region" description="Basic and acidic residues" evidence="9">
    <location>
        <begin position="249"/>
        <end position="259"/>
    </location>
</feature>
<keyword evidence="7" id="KW-0268">Exocytosis</keyword>
<dbReference type="Pfam" id="PF08700">
    <property type="entry name" value="VPS51_Exo84_N"/>
    <property type="match status" value="1"/>
</dbReference>
<evidence type="ECO:0000256" key="1">
    <source>
        <dbReference type="ARBA" id="ARBA00002660"/>
    </source>
</evidence>
<dbReference type="SUPFAM" id="SSF74788">
    <property type="entry name" value="Cullin repeat-like"/>
    <property type="match status" value="1"/>
</dbReference>